<protein>
    <submittedName>
        <fullName evidence="1">Uncharacterized protein</fullName>
    </submittedName>
</protein>
<organism evidence="1 2">
    <name type="scientific">Corchorus olitorius</name>
    <dbReference type="NCBI Taxonomy" id="93759"/>
    <lineage>
        <taxon>Eukaryota</taxon>
        <taxon>Viridiplantae</taxon>
        <taxon>Streptophyta</taxon>
        <taxon>Embryophyta</taxon>
        <taxon>Tracheophyta</taxon>
        <taxon>Spermatophyta</taxon>
        <taxon>Magnoliopsida</taxon>
        <taxon>eudicotyledons</taxon>
        <taxon>Gunneridae</taxon>
        <taxon>Pentapetalae</taxon>
        <taxon>rosids</taxon>
        <taxon>malvids</taxon>
        <taxon>Malvales</taxon>
        <taxon>Malvaceae</taxon>
        <taxon>Grewioideae</taxon>
        <taxon>Apeibeae</taxon>
        <taxon>Corchorus</taxon>
    </lineage>
</organism>
<dbReference type="InterPro" id="IPR052584">
    <property type="entry name" value="U2_snRNP_Complex_Component"/>
</dbReference>
<dbReference type="EMBL" id="AWUE01022398">
    <property type="protein sequence ID" value="OMO58631.1"/>
    <property type="molecule type" value="Genomic_DNA"/>
</dbReference>
<evidence type="ECO:0000313" key="1">
    <source>
        <dbReference type="EMBL" id="OMO58631.1"/>
    </source>
</evidence>
<dbReference type="Proteomes" id="UP000187203">
    <property type="component" value="Unassembled WGS sequence"/>
</dbReference>
<dbReference type="PANTHER" id="PTHR12785:SF6">
    <property type="entry name" value="SPLICING FACTOR 3B SUBUNIT 2"/>
    <property type="match status" value="1"/>
</dbReference>
<reference evidence="2" key="1">
    <citation type="submission" date="2013-09" db="EMBL/GenBank/DDBJ databases">
        <title>Corchorus olitorius genome sequencing.</title>
        <authorList>
            <person name="Alam M."/>
            <person name="Haque M.S."/>
            <person name="Islam M.S."/>
            <person name="Emdad E.M."/>
            <person name="Islam M.M."/>
            <person name="Ahmed B."/>
            <person name="Halim A."/>
            <person name="Hossen Q.M.M."/>
            <person name="Hossain M.Z."/>
            <person name="Ahmed R."/>
            <person name="Khan M.M."/>
            <person name="Islam R."/>
            <person name="Rashid M.M."/>
            <person name="Khan S.A."/>
            <person name="Rahman M.S."/>
            <person name="Alam M."/>
            <person name="Yahiya A.S."/>
            <person name="Khan M.S."/>
            <person name="Azam M.S."/>
            <person name="Haque T."/>
            <person name="Lashkar M.Z.H."/>
            <person name="Akhand A.I."/>
            <person name="Morshed G."/>
            <person name="Roy S."/>
            <person name="Uddin K.S."/>
            <person name="Rabeya T."/>
            <person name="Hossain A.S."/>
            <person name="Chowdhury A."/>
            <person name="Snigdha A.R."/>
            <person name="Mortoza M.S."/>
            <person name="Matin S.A."/>
            <person name="Hoque S.M.E."/>
            <person name="Islam M.K."/>
            <person name="Roy D.K."/>
            <person name="Haider R."/>
            <person name="Moosa M.M."/>
            <person name="Elias S.M."/>
            <person name="Hasan A.M."/>
            <person name="Jahan S."/>
            <person name="Shafiuddin M."/>
            <person name="Mahmood N."/>
            <person name="Shommy N.S."/>
        </authorList>
    </citation>
    <scope>NUCLEOTIDE SEQUENCE [LARGE SCALE GENOMIC DNA]</scope>
    <source>
        <strain evidence="2">cv. O-4</strain>
    </source>
</reference>
<sequence length="89" mass="10863">MILHTKVLYDAFFKYQAKPKLSTYVYFYHEGKESRVKLRKMKLSSLSHELKKLLVCQRVLHYHAYYHAEKWWSTIMPHLRLLWLNAPIP</sequence>
<proteinExistence type="predicted"/>
<accession>A0A1R3GKP2</accession>
<keyword evidence="2" id="KW-1185">Reference proteome</keyword>
<dbReference type="PANTHER" id="PTHR12785">
    <property type="entry name" value="SPLICING FACTOR 3B"/>
    <property type="match status" value="1"/>
</dbReference>
<evidence type="ECO:0000313" key="2">
    <source>
        <dbReference type="Proteomes" id="UP000187203"/>
    </source>
</evidence>
<name>A0A1R3GKP2_9ROSI</name>
<dbReference type="AlphaFoldDB" id="A0A1R3GKP2"/>
<gene>
    <name evidence="1" type="ORF">COLO4_34479</name>
</gene>
<comment type="caution">
    <text evidence="1">The sequence shown here is derived from an EMBL/GenBank/DDBJ whole genome shotgun (WGS) entry which is preliminary data.</text>
</comment>
<dbReference type="STRING" id="93759.A0A1R3GKP2"/>